<dbReference type="InParanoid" id="A0A2J6T778"/>
<dbReference type="GeneID" id="36591303"/>
<organism evidence="1 2">
    <name type="scientific">Hyaloscypha bicolor E</name>
    <dbReference type="NCBI Taxonomy" id="1095630"/>
    <lineage>
        <taxon>Eukaryota</taxon>
        <taxon>Fungi</taxon>
        <taxon>Dikarya</taxon>
        <taxon>Ascomycota</taxon>
        <taxon>Pezizomycotina</taxon>
        <taxon>Leotiomycetes</taxon>
        <taxon>Helotiales</taxon>
        <taxon>Hyaloscyphaceae</taxon>
        <taxon>Hyaloscypha</taxon>
        <taxon>Hyaloscypha bicolor</taxon>
    </lineage>
</organism>
<name>A0A2J6T778_9HELO</name>
<dbReference type="AlphaFoldDB" id="A0A2J6T778"/>
<evidence type="ECO:0000313" key="1">
    <source>
        <dbReference type="EMBL" id="PMD58867.1"/>
    </source>
</evidence>
<accession>A0A2J6T778</accession>
<proteinExistence type="predicted"/>
<keyword evidence="2" id="KW-1185">Reference proteome</keyword>
<dbReference type="EMBL" id="KZ613817">
    <property type="protein sequence ID" value="PMD58867.1"/>
    <property type="molecule type" value="Genomic_DNA"/>
</dbReference>
<dbReference type="RefSeq" id="XP_024735771.1">
    <property type="nucleotide sequence ID" value="XM_024883226.1"/>
</dbReference>
<protein>
    <submittedName>
        <fullName evidence="1">Uncharacterized protein</fullName>
    </submittedName>
</protein>
<sequence length="168" mass="19754">MTLVQLQLISLLEAKIKDTCNHTTETKRLLLYAFHNASPEQKSKLERNLKELQDLLILYEIISDIPELAKKYGKEKINAGIAGWINDYNTSKTEFDPTESLPRLYCYGVIKEKRFQIVYLRRIYNPPKSHYPLSSQVLKYYRAQKLYNNRRIWLSLIIMTLISQARVG</sequence>
<gene>
    <name evidence="1" type="ORF">K444DRAFT_630531</name>
</gene>
<dbReference type="Proteomes" id="UP000235371">
    <property type="component" value="Unassembled WGS sequence"/>
</dbReference>
<reference evidence="1 2" key="1">
    <citation type="submission" date="2016-04" db="EMBL/GenBank/DDBJ databases">
        <title>A degradative enzymes factory behind the ericoid mycorrhizal symbiosis.</title>
        <authorList>
            <consortium name="DOE Joint Genome Institute"/>
            <person name="Martino E."/>
            <person name="Morin E."/>
            <person name="Grelet G."/>
            <person name="Kuo A."/>
            <person name="Kohler A."/>
            <person name="Daghino S."/>
            <person name="Barry K."/>
            <person name="Choi C."/>
            <person name="Cichocki N."/>
            <person name="Clum A."/>
            <person name="Copeland A."/>
            <person name="Hainaut M."/>
            <person name="Haridas S."/>
            <person name="Labutti K."/>
            <person name="Lindquist E."/>
            <person name="Lipzen A."/>
            <person name="Khouja H.-R."/>
            <person name="Murat C."/>
            <person name="Ohm R."/>
            <person name="Olson A."/>
            <person name="Spatafora J."/>
            <person name="Veneault-Fourrey C."/>
            <person name="Henrissat B."/>
            <person name="Grigoriev I."/>
            <person name="Martin F."/>
            <person name="Perotto S."/>
        </authorList>
    </citation>
    <scope>NUCLEOTIDE SEQUENCE [LARGE SCALE GENOMIC DNA]</scope>
    <source>
        <strain evidence="1 2">E</strain>
    </source>
</reference>
<evidence type="ECO:0000313" key="2">
    <source>
        <dbReference type="Proteomes" id="UP000235371"/>
    </source>
</evidence>